<name>A0A7S8IW48_ACIBA</name>
<dbReference type="EMBL" id="MN958100">
    <property type="protein sequence ID" value="QPD01064.1"/>
    <property type="molecule type" value="Genomic_DNA"/>
</dbReference>
<dbReference type="GO" id="GO:0016020">
    <property type="term" value="C:membrane"/>
    <property type="evidence" value="ECO:0007669"/>
    <property type="project" value="UniProtKB-SubCell"/>
</dbReference>
<feature type="transmembrane region" description="Helical" evidence="5">
    <location>
        <begin position="131"/>
        <end position="155"/>
    </location>
</feature>
<feature type="transmembrane region" description="Helical" evidence="5">
    <location>
        <begin position="214"/>
        <end position="244"/>
    </location>
</feature>
<evidence type="ECO:0000256" key="5">
    <source>
        <dbReference type="SAM" id="Phobius"/>
    </source>
</evidence>
<dbReference type="InterPro" id="IPR051533">
    <property type="entry name" value="WaaL-like"/>
</dbReference>
<feature type="transmembrane region" description="Helical" evidence="5">
    <location>
        <begin position="12"/>
        <end position="32"/>
    </location>
</feature>
<evidence type="ECO:0000256" key="3">
    <source>
        <dbReference type="ARBA" id="ARBA00022989"/>
    </source>
</evidence>
<gene>
    <name evidence="7" type="primary">wzy</name>
</gene>
<feature type="transmembrane region" description="Helical" evidence="5">
    <location>
        <begin position="383"/>
        <end position="413"/>
    </location>
</feature>
<dbReference type="Pfam" id="PF04932">
    <property type="entry name" value="Wzy_C"/>
    <property type="match status" value="1"/>
</dbReference>
<feature type="domain" description="O-antigen ligase-related" evidence="6">
    <location>
        <begin position="217"/>
        <end position="355"/>
    </location>
</feature>
<evidence type="ECO:0000259" key="6">
    <source>
        <dbReference type="Pfam" id="PF04932"/>
    </source>
</evidence>
<protein>
    <submittedName>
        <fullName evidence="7">Oligosaccharide-unit polymerase</fullName>
    </submittedName>
</protein>
<evidence type="ECO:0000256" key="4">
    <source>
        <dbReference type="ARBA" id="ARBA00023136"/>
    </source>
</evidence>
<dbReference type="AlphaFoldDB" id="A0A7S8IW48"/>
<feature type="transmembrane region" description="Helical" evidence="5">
    <location>
        <begin position="102"/>
        <end position="119"/>
    </location>
</feature>
<keyword evidence="3 5" id="KW-1133">Transmembrane helix</keyword>
<dbReference type="InterPro" id="IPR007016">
    <property type="entry name" value="O-antigen_ligase-rel_domated"/>
</dbReference>
<feature type="transmembrane region" description="Helical" evidence="5">
    <location>
        <begin position="69"/>
        <end position="90"/>
    </location>
</feature>
<accession>A0A7S8IW48</accession>
<dbReference type="RefSeq" id="WP_049590772.1">
    <property type="nucleotide sequence ID" value="NZ_CP021347.1"/>
</dbReference>
<proteinExistence type="predicted"/>
<evidence type="ECO:0000256" key="2">
    <source>
        <dbReference type="ARBA" id="ARBA00022692"/>
    </source>
</evidence>
<reference evidence="7" key="1">
    <citation type="submission" date="2020-01" db="EMBL/GenBank/DDBJ databases">
        <authorList>
            <person name="Kenyon J.J."/>
            <person name="Shneider M.M."/>
            <person name="Balaji V."/>
            <person name="Biswas I."/>
        </authorList>
    </citation>
    <scope>NUCLEOTIDE SEQUENCE</scope>
    <source>
        <strain evidence="7">B8300</strain>
    </source>
</reference>
<feature type="transmembrane region" description="Helical" evidence="5">
    <location>
        <begin position="343"/>
        <end position="363"/>
    </location>
</feature>
<feature type="transmembrane region" description="Helical" evidence="5">
    <location>
        <begin position="256"/>
        <end position="274"/>
    </location>
</feature>
<evidence type="ECO:0000256" key="1">
    <source>
        <dbReference type="ARBA" id="ARBA00004141"/>
    </source>
</evidence>
<keyword evidence="4 5" id="KW-0472">Membrane</keyword>
<dbReference type="PANTHER" id="PTHR37422:SF17">
    <property type="entry name" value="O-ANTIGEN LIGASE"/>
    <property type="match status" value="1"/>
</dbReference>
<dbReference type="PANTHER" id="PTHR37422">
    <property type="entry name" value="TEICHURONIC ACID BIOSYNTHESIS PROTEIN TUAE"/>
    <property type="match status" value="1"/>
</dbReference>
<comment type="subcellular location">
    <subcellularLocation>
        <location evidence="1">Membrane</location>
        <topology evidence="1">Multi-pass membrane protein</topology>
    </subcellularLocation>
</comment>
<sequence>MSVFLIKKNLNFQSIIQILVVFYIFSVVIMPSGTIGSINIKLMSIGMLSLVLFLDLISKKNISKKSLSLFLIFLFSLIFVALNYITSSYFSKMKGYSLDESILFITYFFSTSLLSIIVIEKIVNTELILKSIFYSSLVYACIKLLLTLLSFVNILPIQFTSEFIFQVFKVQPMLFPITENLSRLQLANDYIICFVLFFMISMSDKFKFLGRNKLFIYFFILLFCVLVSFSRYMMIVLFLAISFYIVNSFKFTLEKILSFFIFFLVLFFIYFQYMDIVNNFISIRFSNDTSGSSDSTRQLQVDCLLSAFQERPLLGYGGMGDYSLACPGPYGAEFSYEVQYLGYLFRFGIFQTLLIVVIYFTLFSLSINRKFYTIENFTPLLAFVVWMTIGFFNPYLVSSYASIIVILCVVMTYSKKNDFQ</sequence>
<feature type="transmembrane region" description="Helical" evidence="5">
    <location>
        <begin position="184"/>
        <end position="202"/>
    </location>
</feature>
<evidence type="ECO:0000313" key="7">
    <source>
        <dbReference type="EMBL" id="QPD01064.1"/>
    </source>
</evidence>
<keyword evidence="2 5" id="KW-0812">Transmembrane</keyword>
<organism evidence="7">
    <name type="scientific">Acinetobacter baumannii</name>
    <dbReference type="NCBI Taxonomy" id="470"/>
    <lineage>
        <taxon>Bacteria</taxon>
        <taxon>Pseudomonadati</taxon>
        <taxon>Pseudomonadota</taxon>
        <taxon>Gammaproteobacteria</taxon>
        <taxon>Moraxellales</taxon>
        <taxon>Moraxellaceae</taxon>
        <taxon>Acinetobacter</taxon>
        <taxon>Acinetobacter calcoaceticus/baumannii complex</taxon>
    </lineage>
</organism>